<evidence type="ECO:0000256" key="2">
    <source>
        <dbReference type="ARBA" id="ARBA00022448"/>
    </source>
</evidence>
<dbReference type="RefSeq" id="WP_093279382.1">
    <property type="nucleotide sequence ID" value="NZ_FNDD01000047.1"/>
</dbReference>
<dbReference type="AlphaFoldDB" id="A0A1G8H9F8"/>
<evidence type="ECO:0000256" key="3">
    <source>
        <dbReference type="ARBA" id="ARBA00022982"/>
    </source>
</evidence>
<evidence type="ECO:0000313" key="10">
    <source>
        <dbReference type="Proteomes" id="UP000198854"/>
    </source>
</evidence>
<evidence type="ECO:0000256" key="6">
    <source>
        <dbReference type="PIRNR" id="PIRNR000077"/>
    </source>
</evidence>
<dbReference type="InterPro" id="IPR013766">
    <property type="entry name" value="Thioredoxin_domain"/>
</dbReference>
<dbReference type="PROSITE" id="PS51352">
    <property type="entry name" value="THIOREDOXIN_2"/>
    <property type="match status" value="1"/>
</dbReference>
<keyword evidence="5 7" id="KW-0676">Redox-active center</keyword>
<dbReference type="EMBL" id="FNDD01000047">
    <property type="protein sequence ID" value="SDI03308.1"/>
    <property type="molecule type" value="Genomic_DNA"/>
</dbReference>
<dbReference type="SUPFAM" id="SSF52833">
    <property type="entry name" value="Thioredoxin-like"/>
    <property type="match status" value="1"/>
</dbReference>
<keyword evidence="3" id="KW-0249">Electron transport</keyword>
<feature type="domain" description="Thioredoxin" evidence="8">
    <location>
        <begin position="1"/>
        <end position="108"/>
    </location>
</feature>
<dbReference type="Pfam" id="PF00085">
    <property type="entry name" value="Thioredoxin"/>
    <property type="match status" value="1"/>
</dbReference>
<name>A0A1G8H9F8_9VIBR</name>
<dbReference type="InterPro" id="IPR036249">
    <property type="entry name" value="Thioredoxin-like_sf"/>
</dbReference>
<feature type="disulfide bond" description="Redox-active" evidence="7">
    <location>
        <begin position="32"/>
        <end position="35"/>
    </location>
</feature>
<dbReference type="PANTHER" id="PTHR45663:SF11">
    <property type="entry name" value="GEO12009P1"/>
    <property type="match status" value="1"/>
</dbReference>
<dbReference type="PANTHER" id="PTHR45663">
    <property type="entry name" value="GEO12009P1"/>
    <property type="match status" value="1"/>
</dbReference>
<dbReference type="CDD" id="cd02947">
    <property type="entry name" value="TRX_family"/>
    <property type="match status" value="1"/>
</dbReference>
<sequence>MTSKVTTLNDATFLENLQNGSTFAVRLWAEWCMPCRMMAPIYDEVASRVVDDSLLMAEVNIDEFPSVAAQLGVRSIPTVVVFKEGKEVTRFAGMMPAPQLEELVVSAK</sequence>
<evidence type="ECO:0000256" key="4">
    <source>
        <dbReference type="ARBA" id="ARBA00023157"/>
    </source>
</evidence>
<accession>A0A1G8H9F8</accession>
<dbReference type="GO" id="GO:0015035">
    <property type="term" value="F:protein-disulfide reductase activity"/>
    <property type="evidence" value="ECO:0007669"/>
    <property type="project" value="InterPro"/>
</dbReference>
<protein>
    <recommendedName>
        <fullName evidence="6">Thioredoxin</fullName>
    </recommendedName>
</protein>
<dbReference type="Gene3D" id="3.40.30.10">
    <property type="entry name" value="Glutaredoxin"/>
    <property type="match status" value="1"/>
</dbReference>
<evidence type="ECO:0000313" key="9">
    <source>
        <dbReference type="EMBL" id="SDI03308.1"/>
    </source>
</evidence>
<evidence type="ECO:0000256" key="5">
    <source>
        <dbReference type="ARBA" id="ARBA00023284"/>
    </source>
</evidence>
<evidence type="ECO:0000259" key="8">
    <source>
        <dbReference type="PROSITE" id="PS51352"/>
    </source>
</evidence>
<dbReference type="Proteomes" id="UP000198854">
    <property type="component" value="Unassembled WGS sequence"/>
</dbReference>
<reference evidence="9 10" key="1">
    <citation type="submission" date="2016-10" db="EMBL/GenBank/DDBJ databases">
        <authorList>
            <person name="de Groot N.N."/>
        </authorList>
    </citation>
    <scope>NUCLEOTIDE SEQUENCE [LARGE SCALE GENOMIC DNA]</scope>
    <source>
        <strain evidence="9 10">CGMCC 1.10228</strain>
    </source>
</reference>
<keyword evidence="10" id="KW-1185">Reference proteome</keyword>
<dbReference type="GO" id="GO:0005737">
    <property type="term" value="C:cytoplasm"/>
    <property type="evidence" value="ECO:0007669"/>
    <property type="project" value="TreeGrafter"/>
</dbReference>
<gene>
    <name evidence="9" type="ORF">SAMN04488136_14712</name>
</gene>
<evidence type="ECO:0000256" key="7">
    <source>
        <dbReference type="PIRSR" id="PIRSR000077-4"/>
    </source>
</evidence>
<dbReference type="PRINTS" id="PR00421">
    <property type="entry name" value="THIOREDOXIN"/>
</dbReference>
<organism evidence="9 10">
    <name type="scientific">Vibrio xiamenensis</name>
    <dbReference type="NCBI Taxonomy" id="861298"/>
    <lineage>
        <taxon>Bacteria</taxon>
        <taxon>Pseudomonadati</taxon>
        <taxon>Pseudomonadota</taxon>
        <taxon>Gammaproteobacteria</taxon>
        <taxon>Vibrionales</taxon>
        <taxon>Vibrionaceae</taxon>
        <taxon>Vibrio</taxon>
    </lineage>
</organism>
<comment type="similarity">
    <text evidence="1 6">Belongs to the thioredoxin family.</text>
</comment>
<dbReference type="InterPro" id="IPR005746">
    <property type="entry name" value="Thioredoxin"/>
</dbReference>
<dbReference type="STRING" id="861298.SAMN04488136_14712"/>
<proteinExistence type="inferred from homology"/>
<keyword evidence="2" id="KW-0813">Transport</keyword>
<dbReference type="OrthoDB" id="9790390at2"/>
<keyword evidence="4 7" id="KW-1015">Disulfide bond</keyword>
<dbReference type="PIRSF" id="PIRSF000077">
    <property type="entry name" value="Thioredoxin"/>
    <property type="match status" value="1"/>
</dbReference>
<evidence type="ECO:0000256" key="1">
    <source>
        <dbReference type="ARBA" id="ARBA00008987"/>
    </source>
</evidence>